<dbReference type="OrthoDB" id="9787111at2"/>
<dbReference type="Proteomes" id="UP000184314">
    <property type="component" value="Unassembled WGS sequence"/>
</dbReference>
<accession>A0A1M6QRQ7</accession>
<dbReference type="EMBL" id="FQZX01000002">
    <property type="protein sequence ID" value="SHK22707.1"/>
    <property type="molecule type" value="Genomic_DNA"/>
</dbReference>
<organism evidence="2 3">
    <name type="scientific">Maribacter aquivivus</name>
    <dbReference type="NCBI Taxonomy" id="228958"/>
    <lineage>
        <taxon>Bacteria</taxon>
        <taxon>Pseudomonadati</taxon>
        <taxon>Bacteroidota</taxon>
        <taxon>Flavobacteriia</taxon>
        <taxon>Flavobacteriales</taxon>
        <taxon>Flavobacteriaceae</taxon>
        <taxon>Maribacter</taxon>
    </lineage>
</organism>
<dbReference type="InterPro" id="IPR001296">
    <property type="entry name" value="Glyco_trans_1"/>
</dbReference>
<evidence type="ECO:0000259" key="1">
    <source>
        <dbReference type="Pfam" id="PF00534"/>
    </source>
</evidence>
<dbReference type="Pfam" id="PF00534">
    <property type="entry name" value="Glycos_transf_1"/>
    <property type="match status" value="1"/>
</dbReference>
<reference evidence="3" key="1">
    <citation type="submission" date="2016-11" db="EMBL/GenBank/DDBJ databases">
        <authorList>
            <person name="Varghese N."/>
            <person name="Submissions S."/>
        </authorList>
    </citation>
    <scope>NUCLEOTIDE SEQUENCE [LARGE SCALE GENOMIC DNA]</scope>
    <source>
        <strain evidence="3">DSM 16478</strain>
    </source>
</reference>
<dbReference type="Gene3D" id="3.40.50.2000">
    <property type="entry name" value="Glycogen Phosphorylase B"/>
    <property type="match status" value="2"/>
</dbReference>
<evidence type="ECO:0000313" key="3">
    <source>
        <dbReference type="Proteomes" id="UP000184314"/>
    </source>
</evidence>
<name>A0A1M6QRQ7_9FLAO</name>
<dbReference type="CDD" id="cd03801">
    <property type="entry name" value="GT4_PimA-like"/>
    <property type="match status" value="1"/>
</dbReference>
<dbReference type="InterPro" id="IPR050194">
    <property type="entry name" value="Glycosyltransferase_grp1"/>
</dbReference>
<dbReference type="AlphaFoldDB" id="A0A1M6QRQ7"/>
<dbReference type="STRING" id="228958.SAMN04488007_2444"/>
<keyword evidence="2" id="KW-0808">Transferase</keyword>
<gene>
    <name evidence="2" type="ORF">SAMN04488007_2444</name>
</gene>
<sequence>MNVLLITQNYPPNKGGMAVSCDRLVRNFKRNGIQVHVVHFTNRKKKFNTDTVVKGTYSAVPIERSEEFTLSLASEFIQQLPFLDSLTHIGVFGGNLPLNIGPILSKWIQKPLITFIRGNDFDEGIFSKKRNHLLYALENSRYIFTVTKEKREKIDSLVSHSNTYFTQNGINVDLWKPAKSHLKSIEGLKQSFNSKIPIAFVGQLKAKKGVINFVETFARFPYKKDYVLCLIGDLDEETKTHILNLDINVQFYAFANQNELISFYNAVGIVAIPSFYDGMPNVLLEAAATKNIVIGANVGGIKDVISTKEDGFLFNPLQANELLDILLQIHKMTPSEKEQMCDALFQKIKTNYTEEIEISNYINILKP</sequence>
<dbReference type="SUPFAM" id="SSF53756">
    <property type="entry name" value="UDP-Glycosyltransferase/glycogen phosphorylase"/>
    <property type="match status" value="1"/>
</dbReference>
<dbReference type="GO" id="GO:0016757">
    <property type="term" value="F:glycosyltransferase activity"/>
    <property type="evidence" value="ECO:0007669"/>
    <property type="project" value="InterPro"/>
</dbReference>
<keyword evidence="3" id="KW-1185">Reference proteome</keyword>
<protein>
    <submittedName>
        <fullName evidence="2">Glycosyltransferase involved in cell wall bisynthesis</fullName>
    </submittedName>
</protein>
<feature type="domain" description="Glycosyl transferase family 1" evidence="1">
    <location>
        <begin position="195"/>
        <end position="333"/>
    </location>
</feature>
<evidence type="ECO:0000313" key="2">
    <source>
        <dbReference type="EMBL" id="SHK22707.1"/>
    </source>
</evidence>
<dbReference type="PANTHER" id="PTHR45947:SF15">
    <property type="entry name" value="TEICHURONIC ACID BIOSYNTHESIS GLYCOSYLTRANSFERASE TUAC-RELATED"/>
    <property type="match status" value="1"/>
</dbReference>
<dbReference type="RefSeq" id="WP_073244515.1">
    <property type="nucleotide sequence ID" value="NZ_FQZX01000002.1"/>
</dbReference>
<dbReference type="PANTHER" id="PTHR45947">
    <property type="entry name" value="SULFOQUINOVOSYL TRANSFERASE SQD2"/>
    <property type="match status" value="1"/>
</dbReference>
<proteinExistence type="predicted"/>